<protein>
    <recommendedName>
        <fullName evidence="5">Tetratricopeptide repeat protein</fullName>
    </recommendedName>
</protein>
<dbReference type="EMBL" id="JAJNOC010000007">
    <property type="protein sequence ID" value="MCD2518418.1"/>
    <property type="molecule type" value="Genomic_DNA"/>
</dbReference>
<feature type="region of interest" description="Disordered" evidence="1">
    <location>
        <begin position="158"/>
        <end position="207"/>
    </location>
</feature>
<evidence type="ECO:0000313" key="3">
    <source>
        <dbReference type="EMBL" id="MCD2518418.1"/>
    </source>
</evidence>
<feature type="signal peptide" evidence="2">
    <location>
        <begin position="1"/>
        <end position="34"/>
    </location>
</feature>
<proteinExistence type="predicted"/>
<dbReference type="RefSeq" id="WP_231059706.1">
    <property type="nucleotide sequence ID" value="NZ_JAJNOC010000007.1"/>
</dbReference>
<dbReference type="SUPFAM" id="SSF48452">
    <property type="entry name" value="TPR-like"/>
    <property type="match status" value="1"/>
</dbReference>
<keyword evidence="4" id="KW-1185">Reference proteome</keyword>
<evidence type="ECO:0000313" key="4">
    <source>
        <dbReference type="Proteomes" id="UP001179361"/>
    </source>
</evidence>
<evidence type="ECO:0000256" key="1">
    <source>
        <dbReference type="SAM" id="MobiDB-lite"/>
    </source>
</evidence>
<keyword evidence="2" id="KW-0732">Signal</keyword>
<feature type="chain" id="PRO_5045365518" description="Tetratricopeptide repeat protein" evidence="2">
    <location>
        <begin position="35"/>
        <end position="207"/>
    </location>
</feature>
<sequence>MTLSTFYIPAAWKRIGAAAGLALLLGACSSTPTAPSGPPKLDELLAQASQAAASGNKEQAVTLWKQGAAAYPAEKTPWTHIAQTRYEAGQYGDAIQAALEVLVRDPNDKLANSIVAISGLRLSTRALGDLSRQNNLSGSIRTESQELAKLLRENLGETVLVPPAPAPAPAARERERERPQAPTRTAKKPAKGGKTASSGANPFEGLN</sequence>
<evidence type="ECO:0000256" key="2">
    <source>
        <dbReference type="SAM" id="SignalP"/>
    </source>
</evidence>
<reference evidence="3" key="1">
    <citation type="submission" date="2021-11" db="EMBL/GenBank/DDBJ databases">
        <title>The complete genome of Massilia sp sp. G4R7.</title>
        <authorList>
            <person name="Liu L."/>
            <person name="Yue J."/>
            <person name="Yuan J."/>
            <person name="Yang F."/>
            <person name="Li L."/>
        </authorList>
    </citation>
    <scope>NUCLEOTIDE SEQUENCE</scope>
    <source>
        <strain evidence="3">G4R7</strain>
    </source>
</reference>
<organism evidence="3 4">
    <name type="scientific">Massilia phyllostachyos</name>
    <dbReference type="NCBI Taxonomy" id="2898585"/>
    <lineage>
        <taxon>Bacteria</taxon>
        <taxon>Pseudomonadati</taxon>
        <taxon>Pseudomonadota</taxon>
        <taxon>Betaproteobacteria</taxon>
        <taxon>Burkholderiales</taxon>
        <taxon>Oxalobacteraceae</taxon>
        <taxon>Telluria group</taxon>
        <taxon>Massilia</taxon>
    </lineage>
</organism>
<dbReference type="Proteomes" id="UP001179361">
    <property type="component" value="Unassembled WGS sequence"/>
</dbReference>
<evidence type="ECO:0008006" key="5">
    <source>
        <dbReference type="Google" id="ProtNLM"/>
    </source>
</evidence>
<gene>
    <name evidence="3" type="ORF">LQ564_19130</name>
</gene>
<name>A0ABS8QA34_9BURK</name>
<accession>A0ABS8QA34</accession>
<dbReference type="Gene3D" id="1.25.40.10">
    <property type="entry name" value="Tetratricopeptide repeat domain"/>
    <property type="match status" value="1"/>
</dbReference>
<dbReference type="InterPro" id="IPR011990">
    <property type="entry name" value="TPR-like_helical_dom_sf"/>
</dbReference>
<comment type="caution">
    <text evidence="3">The sequence shown here is derived from an EMBL/GenBank/DDBJ whole genome shotgun (WGS) entry which is preliminary data.</text>
</comment>